<evidence type="ECO:0000313" key="6">
    <source>
        <dbReference type="EMBL" id="KAF6739748.1"/>
    </source>
</evidence>
<comment type="caution">
    <text evidence="6">The sequence shown here is derived from an EMBL/GenBank/DDBJ whole genome shotgun (WGS) entry which is preliminary data.</text>
</comment>
<dbReference type="Proteomes" id="UP000646548">
    <property type="component" value="Unassembled WGS sequence"/>
</dbReference>
<evidence type="ECO:0000256" key="2">
    <source>
        <dbReference type="ARBA" id="ARBA00022884"/>
    </source>
</evidence>
<feature type="compositionally biased region" description="Basic and acidic residues" evidence="4">
    <location>
        <begin position="374"/>
        <end position="389"/>
    </location>
</feature>
<feature type="region of interest" description="Disordered" evidence="4">
    <location>
        <begin position="36"/>
        <end position="93"/>
    </location>
</feature>
<organism evidence="6 7">
    <name type="scientific">Oryzias melastigma</name>
    <name type="common">Marine medaka</name>
    <dbReference type="NCBI Taxonomy" id="30732"/>
    <lineage>
        <taxon>Eukaryota</taxon>
        <taxon>Metazoa</taxon>
        <taxon>Chordata</taxon>
        <taxon>Craniata</taxon>
        <taxon>Vertebrata</taxon>
        <taxon>Euteleostomi</taxon>
        <taxon>Actinopterygii</taxon>
        <taxon>Neopterygii</taxon>
        <taxon>Teleostei</taxon>
        <taxon>Neoteleostei</taxon>
        <taxon>Acanthomorphata</taxon>
        <taxon>Ovalentaria</taxon>
        <taxon>Atherinomorphae</taxon>
        <taxon>Beloniformes</taxon>
        <taxon>Adrianichthyidae</taxon>
        <taxon>Oryziinae</taxon>
        <taxon>Oryzias</taxon>
    </lineage>
</organism>
<dbReference type="InterPro" id="IPR050666">
    <property type="entry name" value="ESRP"/>
</dbReference>
<dbReference type="SUPFAM" id="SSF54928">
    <property type="entry name" value="RNA-binding domain, RBD"/>
    <property type="match status" value="3"/>
</dbReference>
<protein>
    <submittedName>
        <fullName evidence="6">RNA-binding protein 12B</fullName>
    </submittedName>
</protein>
<feature type="domain" description="RRM" evidence="5">
    <location>
        <begin position="403"/>
        <end position="473"/>
    </location>
</feature>
<dbReference type="InterPro" id="IPR012677">
    <property type="entry name" value="Nucleotide-bd_a/b_plait_sf"/>
</dbReference>
<reference evidence="6" key="1">
    <citation type="journal article" name="BMC Genomics">
        <title>Long-read sequencing and de novo genome assembly of marine medaka (Oryzias melastigma).</title>
        <authorList>
            <person name="Liang P."/>
            <person name="Saqib H.S.A."/>
            <person name="Ni X."/>
            <person name="Shen Y."/>
        </authorList>
    </citation>
    <scope>NUCLEOTIDE SEQUENCE</scope>
    <source>
        <strain evidence="6">Bigg-433</strain>
    </source>
</reference>
<accession>A0A834FSK2</accession>
<evidence type="ECO:0000256" key="3">
    <source>
        <dbReference type="PROSITE-ProRule" id="PRU00176"/>
    </source>
</evidence>
<feature type="compositionally biased region" description="Polar residues" evidence="4">
    <location>
        <begin position="82"/>
        <end position="93"/>
    </location>
</feature>
<dbReference type="InterPro" id="IPR000504">
    <property type="entry name" value="RRM_dom"/>
</dbReference>
<dbReference type="Pfam" id="PF00076">
    <property type="entry name" value="RRM_1"/>
    <property type="match status" value="2"/>
</dbReference>
<dbReference type="EMBL" id="WKFB01000004">
    <property type="protein sequence ID" value="KAF6739748.1"/>
    <property type="molecule type" value="Genomic_DNA"/>
</dbReference>
<evidence type="ECO:0000259" key="5">
    <source>
        <dbReference type="PROSITE" id="PS50102"/>
    </source>
</evidence>
<evidence type="ECO:0000256" key="4">
    <source>
        <dbReference type="SAM" id="MobiDB-lite"/>
    </source>
</evidence>
<dbReference type="PANTHER" id="PTHR13976">
    <property type="entry name" value="HETEROGENEOUS NUCLEAR RIBONUCLEOPROTEIN-RELATED"/>
    <property type="match status" value="1"/>
</dbReference>
<dbReference type="AlphaFoldDB" id="A0A834FSK2"/>
<dbReference type="PROSITE" id="PS50102">
    <property type="entry name" value="RRM"/>
    <property type="match status" value="2"/>
</dbReference>
<dbReference type="InterPro" id="IPR035979">
    <property type="entry name" value="RBD_domain_sf"/>
</dbReference>
<evidence type="ECO:0000256" key="1">
    <source>
        <dbReference type="ARBA" id="ARBA00022737"/>
    </source>
</evidence>
<gene>
    <name evidence="6" type="ORF">FQA47_005019</name>
</gene>
<keyword evidence="1" id="KW-0677">Repeat</keyword>
<feature type="region of interest" description="Disordered" evidence="4">
    <location>
        <begin position="365"/>
        <end position="389"/>
    </location>
</feature>
<sequence>MRRSGQPLKRSTVNLYISSMEELEHRLKLLLKEKTKPLTIKGSQPHPPADSENGTPLHDHVAQPGAASSQLAELDDPDPPMINSNSQSNQTAQPLDSSTAFILGVCTVLHGIQASHTTAPNIDFSQGERKDVFSVVRRKPDTSSKPGYVRLFGLPASTTKEEICIFFKGLTVEEVITNVKLGCKVGCLVKFAQKQDASDALCFNQRPLGSHCVEVRAADEKLWAAFLQECENACNVEPQQHFSSLSSHFLKKETTDLCSFEKPRSNSGSENVLSLPKEHIVMVSNLPKTITKTELKNFFSCPNLPHKNVLHLLDRSRNITDTAFFIFDSFKDFEYAINLSGCHFGSRTIKVSTITRKMMTEMMAETNPKNKRPAPIEKRPNKRKFWPDEGEVSKVHQSQAARLCLFVRNMPAGVQKSQIKAFFSKHNFEVKDIRLVCGEDGKSIGEAVLKLESEKIAMLAQQLNGEDFLGEKLLLTCISIKQMEDIVPKI</sequence>
<evidence type="ECO:0000313" key="7">
    <source>
        <dbReference type="Proteomes" id="UP000646548"/>
    </source>
</evidence>
<keyword evidence="2 3" id="KW-0694">RNA-binding</keyword>
<name>A0A834FSK2_ORYME</name>
<feature type="domain" description="RRM" evidence="5">
    <location>
        <begin position="279"/>
        <end position="356"/>
    </location>
</feature>
<dbReference type="GO" id="GO:0003723">
    <property type="term" value="F:RNA binding"/>
    <property type="evidence" value="ECO:0007669"/>
    <property type="project" value="UniProtKB-UniRule"/>
</dbReference>
<dbReference type="Gene3D" id="3.30.70.330">
    <property type="match status" value="3"/>
</dbReference>
<dbReference type="SMART" id="SM00360">
    <property type="entry name" value="RRM"/>
    <property type="match status" value="3"/>
</dbReference>
<proteinExistence type="predicted"/>